<dbReference type="EMBL" id="GBRH01176322">
    <property type="protein sequence ID" value="JAE21574.1"/>
    <property type="molecule type" value="Transcribed_RNA"/>
</dbReference>
<proteinExistence type="predicted"/>
<organism evidence="1">
    <name type="scientific">Arundo donax</name>
    <name type="common">Giant reed</name>
    <name type="synonym">Donax arundinaceus</name>
    <dbReference type="NCBI Taxonomy" id="35708"/>
    <lineage>
        <taxon>Eukaryota</taxon>
        <taxon>Viridiplantae</taxon>
        <taxon>Streptophyta</taxon>
        <taxon>Embryophyta</taxon>
        <taxon>Tracheophyta</taxon>
        <taxon>Spermatophyta</taxon>
        <taxon>Magnoliopsida</taxon>
        <taxon>Liliopsida</taxon>
        <taxon>Poales</taxon>
        <taxon>Poaceae</taxon>
        <taxon>PACMAD clade</taxon>
        <taxon>Arundinoideae</taxon>
        <taxon>Arundineae</taxon>
        <taxon>Arundo</taxon>
    </lineage>
</organism>
<protein>
    <submittedName>
        <fullName evidence="1">Uncharacterized protein</fullName>
    </submittedName>
</protein>
<name>A0A0A9GDQ7_ARUDO</name>
<reference evidence="1" key="2">
    <citation type="journal article" date="2015" name="Data Brief">
        <title>Shoot transcriptome of the giant reed, Arundo donax.</title>
        <authorList>
            <person name="Barrero R.A."/>
            <person name="Guerrero F.D."/>
            <person name="Moolhuijzen P."/>
            <person name="Goolsby J.A."/>
            <person name="Tidwell J."/>
            <person name="Bellgard S.E."/>
            <person name="Bellgard M.I."/>
        </authorList>
    </citation>
    <scope>NUCLEOTIDE SEQUENCE</scope>
    <source>
        <tissue evidence="1">Shoot tissue taken approximately 20 cm above the soil surface</tissue>
    </source>
</reference>
<sequence length="66" mass="7414">MVQMNDTVCFSWFLCFCVSIYSIWSGIRTVQIVLHRSLDASRCFSYNLSIGNICHAGRLCVIGCAC</sequence>
<accession>A0A0A9GDQ7</accession>
<evidence type="ECO:0000313" key="1">
    <source>
        <dbReference type="EMBL" id="JAE21574.1"/>
    </source>
</evidence>
<reference evidence="1" key="1">
    <citation type="submission" date="2014-09" db="EMBL/GenBank/DDBJ databases">
        <authorList>
            <person name="Magalhaes I.L.F."/>
            <person name="Oliveira U."/>
            <person name="Santos F.R."/>
            <person name="Vidigal T.H.D.A."/>
            <person name="Brescovit A.D."/>
            <person name="Santos A.J."/>
        </authorList>
    </citation>
    <scope>NUCLEOTIDE SEQUENCE</scope>
    <source>
        <tissue evidence="1">Shoot tissue taken approximately 20 cm above the soil surface</tissue>
    </source>
</reference>
<dbReference type="AlphaFoldDB" id="A0A0A9GDQ7"/>